<dbReference type="Proteomes" id="UP001596957">
    <property type="component" value="Unassembled WGS sequence"/>
</dbReference>
<evidence type="ECO:0000313" key="2">
    <source>
        <dbReference type="Proteomes" id="UP001596957"/>
    </source>
</evidence>
<dbReference type="RefSeq" id="WP_381261236.1">
    <property type="nucleotide sequence ID" value="NZ_JBHTBI010000049.1"/>
</dbReference>
<organism evidence="1 2">
    <name type="scientific">Streptomyces lutosisoli</name>
    <dbReference type="NCBI Taxonomy" id="2665721"/>
    <lineage>
        <taxon>Bacteria</taxon>
        <taxon>Bacillati</taxon>
        <taxon>Actinomycetota</taxon>
        <taxon>Actinomycetes</taxon>
        <taxon>Kitasatosporales</taxon>
        <taxon>Streptomycetaceae</taxon>
        <taxon>Streptomyces</taxon>
    </lineage>
</organism>
<evidence type="ECO:0000313" key="1">
    <source>
        <dbReference type="EMBL" id="MFD0284647.1"/>
    </source>
</evidence>
<gene>
    <name evidence="1" type="ORF">ACFQZP_23830</name>
</gene>
<dbReference type="EMBL" id="JBHTEC010000001">
    <property type="protein sequence ID" value="MFD0284647.1"/>
    <property type="molecule type" value="Genomic_DNA"/>
</dbReference>
<sequence>MTASPHSDHPTADRPSGARPLRSAVVLGGSLAGLLAARALVEFADVVTVVERDVLPDGPERRKNLPQAQHVHTLWSGGAKAMEELVPGVTGLLAEAGAHRVPLTKDMVALSSQGWFRRWDESHHMILCSRDLLDATVRAQILGDDRIKLVERAEALGLEGTAGAVTGVRVRGHDDADSDSDSDSDAEYTLPAELVVDATGRASRAPQWLTALGLPEPEVRHVNSGLVYASRVFRAPENARHGFPILNVQAAPRDGRPGRSGVMVPIEDGRWMVTLSGTRGGEPTSDEDDFERFATEGLRHPVIGEFIAGAEPLTGVAFTRTTANRRYYYERSRQWPEGFLVIGDALAAYNPIYGHGMSVAAQSAVALRDVIRRQGWGTPRLARALQKAVARPVNAAWDLATGQDVFFPGATETGPTLRDRILAAYVDRLLYTATGNGRIARRFTDVSSLERGAHVLLAPSVLLAAVIGPLKAQLTGPPLTDDEWKAAGDRSS</sequence>
<dbReference type="EC" id="1.-.-.-" evidence="1"/>
<dbReference type="GO" id="GO:0016491">
    <property type="term" value="F:oxidoreductase activity"/>
    <property type="evidence" value="ECO:0007669"/>
    <property type="project" value="UniProtKB-KW"/>
</dbReference>
<protein>
    <submittedName>
        <fullName evidence="1">NAD(P)/FAD-dependent oxidoreductase</fullName>
        <ecNumber evidence="1">1.-.-.-</ecNumber>
    </submittedName>
</protein>
<dbReference type="InterPro" id="IPR036188">
    <property type="entry name" value="FAD/NAD-bd_sf"/>
</dbReference>
<reference evidence="2" key="1">
    <citation type="journal article" date="2019" name="Int. J. Syst. Evol. Microbiol.">
        <title>The Global Catalogue of Microorganisms (GCM) 10K type strain sequencing project: providing services to taxonomists for standard genome sequencing and annotation.</title>
        <authorList>
            <consortium name="The Broad Institute Genomics Platform"/>
            <consortium name="The Broad Institute Genome Sequencing Center for Infectious Disease"/>
            <person name="Wu L."/>
            <person name="Ma J."/>
        </authorList>
    </citation>
    <scope>NUCLEOTIDE SEQUENCE [LARGE SCALE GENOMIC DNA]</scope>
    <source>
        <strain evidence="2">CGMCC 4.7198</strain>
    </source>
</reference>
<accession>A0ABW2VQC6</accession>
<name>A0ABW2VQC6_9ACTN</name>
<keyword evidence="2" id="KW-1185">Reference proteome</keyword>
<dbReference type="PANTHER" id="PTHR43422:SF3">
    <property type="entry name" value="THIAMINE THIAZOLE SYNTHASE"/>
    <property type="match status" value="1"/>
</dbReference>
<dbReference type="SUPFAM" id="SSF51905">
    <property type="entry name" value="FAD/NAD(P)-binding domain"/>
    <property type="match status" value="1"/>
</dbReference>
<dbReference type="PANTHER" id="PTHR43422">
    <property type="entry name" value="THIAMINE THIAZOLE SYNTHASE"/>
    <property type="match status" value="1"/>
</dbReference>
<proteinExistence type="predicted"/>
<dbReference type="Gene3D" id="3.50.50.60">
    <property type="entry name" value="FAD/NAD(P)-binding domain"/>
    <property type="match status" value="1"/>
</dbReference>
<keyword evidence="1" id="KW-0560">Oxidoreductase</keyword>
<comment type="caution">
    <text evidence="1">The sequence shown here is derived from an EMBL/GenBank/DDBJ whole genome shotgun (WGS) entry which is preliminary data.</text>
</comment>